<feature type="transmembrane region" description="Helical" evidence="17">
    <location>
        <begin position="402"/>
        <end position="420"/>
    </location>
</feature>
<feature type="transmembrane region" description="Helical" evidence="17">
    <location>
        <begin position="532"/>
        <end position="551"/>
    </location>
</feature>
<gene>
    <name evidence="19" type="ORF">JKP88DRAFT_294979</name>
</gene>
<feature type="transmembrane region" description="Helical" evidence="17">
    <location>
        <begin position="213"/>
        <end position="234"/>
    </location>
</feature>
<evidence type="ECO:0000256" key="13">
    <source>
        <dbReference type="ARBA" id="ARBA00044668"/>
    </source>
</evidence>
<evidence type="ECO:0000256" key="16">
    <source>
        <dbReference type="RuleBase" id="RU003346"/>
    </source>
</evidence>
<comment type="caution">
    <text evidence="19">The sequence shown here is derived from an EMBL/GenBank/DDBJ whole genome shotgun (WGS) entry which is preliminary data.</text>
</comment>
<dbReference type="InterPro" id="IPR020846">
    <property type="entry name" value="MFS_dom"/>
</dbReference>
<keyword evidence="4" id="KW-1003">Cell membrane</keyword>
<keyword evidence="5" id="KW-0762">Sugar transport</keyword>
<evidence type="ECO:0000256" key="8">
    <source>
        <dbReference type="ARBA" id="ARBA00023136"/>
    </source>
</evidence>
<evidence type="ECO:0000256" key="5">
    <source>
        <dbReference type="ARBA" id="ARBA00022597"/>
    </source>
</evidence>
<comment type="catalytic activity">
    <reaction evidence="11">
        <text>D-xylose(out) = D-xylose(in)</text>
        <dbReference type="Rhea" id="RHEA:78427"/>
        <dbReference type="ChEBI" id="CHEBI:53455"/>
    </reaction>
    <physiologicalReaction direction="left-to-right" evidence="11">
        <dbReference type="Rhea" id="RHEA:78428"/>
    </physiologicalReaction>
</comment>
<dbReference type="PANTHER" id="PTHR23503:SF8">
    <property type="entry name" value="FACILITATED GLUCOSE TRANSPORTER PROTEIN 1"/>
    <property type="match status" value="1"/>
</dbReference>
<evidence type="ECO:0000256" key="7">
    <source>
        <dbReference type="ARBA" id="ARBA00022989"/>
    </source>
</evidence>
<evidence type="ECO:0000256" key="1">
    <source>
        <dbReference type="ARBA" id="ARBA00004651"/>
    </source>
</evidence>
<protein>
    <recommendedName>
        <fullName evidence="15">Hexose transporter 1</fullName>
    </recommendedName>
</protein>
<comment type="catalytic activity">
    <reaction evidence="14">
        <text>D-fructose(out) = D-fructose(in)</text>
        <dbReference type="Rhea" id="RHEA:60372"/>
        <dbReference type="ChEBI" id="CHEBI:37721"/>
    </reaction>
    <physiologicalReaction direction="left-to-right" evidence="14">
        <dbReference type="Rhea" id="RHEA:60373"/>
    </physiologicalReaction>
</comment>
<accession>A0A835ZIA5</accession>
<feature type="transmembrane region" description="Helical" evidence="17">
    <location>
        <begin position="274"/>
        <end position="295"/>
    </location>
</feature>
<feature type="transmembrane region" description="Helical" evidence="17">
    <location>
        <begin position="188"/>
        <end position="207"/>
    </location>
</feature>
<evidence type="ECO:0000313" key="19">
    <source>
        <dbReference type="EMBL" id="KAG5191780.1"/>
    </source>
</evidence>
<evidence type="ECO:0000256" key="11">
    <source>
        <dbReference type="ARBA" id="ARBA00044656"/>
    </source>
</evidence>
<comment type="catalytic activity">
    <reaction evidence="10">
        <text>D-glucose(out) = D-glucose(in)</text>
        <dbReference type="Rhea" id="RHEA:60376"/>
        <dbReference type="ChEBI" id="CHEBI:4167"/>
    </reaction>
    <physiologicalReaction direction="left-to-right" evidence="10">
        <dbReference type="Rhea" id="RHEA:60377"/>
    </physiologicalReaction>
</comment>
<dbReference type="InterPro" id="IPR036259">
    <property type="entry name" value="MFS_trans_sf"/>
</dbReference>
<keyword evidence="6 17" id="KW-0812">Transmembrane</keyword>
<dbReference type="InterPro" id="IPR003663">
    <property type="entry name" value="Sugar/inositol_transpt"/>
</dbReference>
<dbReference type="InterPro" id="IPR005828">
    <property type="entry name" value="MFS_sugar_transport-like"/>
</dbReference>
<evidence type="ECO:0000256" key="10">
    <source>
        <dbReference type="ARBA" id="ARBA00044648"/>
    </source>
</evidence>
<dbReference type="OrthoDB" id="94354at2759"/>
<keyword evidence="3 16" id="KW-0813">Transport</keyword>
<dbReference type="GO" id="GO:0005886">
    <property type="term" value="C:plasma membrane"/>
    <property type="evidence" value="ECO:0007669"/>
    <property type="project" value="UniProtKB-SubCell"/>
</dbReference>
<name>A0A835ZIA5_9STRA</name>
<dbReference type="InterPro" id="IPR005829">
    <property type="entry name" value="Sugar_transporter_CS"/>
</dbReference>
<feature type="transmembrane region" description="Helical" evidence="17">
    <location>
        <begin position="246"/>
        <end position="268"/>
    </location>
</feature>
<comment type="catalytic activity">
    <reaction evidence="13">
        <text>D-glucosamine(out) = D-glucosamine(in)</text>
        <dbReference type="Rhea" id="RHEA:78423"/>
        <dbReference type="ChEBI" id="CHEBI:58723"/>
    </reaction>
    <physiologicalReaction direction="left-to-right" evidence="13">
        <dbReference type="Rhea" id="RHEA:78424"/>
    </physiologicalReaction>
</comment>
<dbReference type="FunFam" id="1.20.1250.20:FF:000218">
    <property type="entry name" value="facilitated trehalose transporter Tret1"/>
    <property type="match status" value="1"/>
</dbReference>
<dbReference type="Pfam" id="PF00083">
    <property type="entry name" value="Sugar_tr"/>
    <property type="match status" value="1"/>
</dbReference>
<evidence type="ECO:0000313" key="20">
    <source>
        <dbReference type="Proteomes" id="UP000664859"/>
    </source>
</evidence>
<feature type="transmembrane region" description="Helical" evidence="17">
    <location>
        <begin position="460"/>
        <end position="489"/>
    </location>
</feature>
<feature type="transmembrane region" description="Helical" evidence="17">
    <location>
        <begin position="158"/>
        <end position="176"/>
    </location>
</feature>
<dbReference type="AlphaFoldDB" id="A0A835ZIA5"/>
<dbReference type="PANTHER" id="PTHR23503">
    <property type="entry name" value="SOLUTE CARRIER FAMILY 2"/>
    <property type="match status" value="1"/>
</dbReference>
<comment type="catalytic activity">
    <reaction evidence="9">
        <text>D-galactose(in) = D-galactose(out)</text>
        <dbReference type="Rhea" id="RHEA:34915"/>
        <dbReference type="ChEBI" id="CHEBI:4139"/>
    </reaction>
    <physiologicalReaction direction="right-to-left" evidence="9">
        <dbReference type="Rhea" id="RHEA:34917"/>
    </physiologicalReaction>
</comment>
<dbReference type="PROSITE" id="PS00217">
    <property type="entry name" value="SUGAR_TRANSPORT_2"/>
    <property type="match status" value="1"/>
</dbReference>
<dbReference type="NCBIfam" id="TIGR00879">
    <property type="entry name" value="SP"/>
    <property type="match status" value="1"/>
</dbReference>
<evidence type="ECO:0000256" key="3">
    <source>
        <dbReference type="ARBA" id="ARBA00022448"/>
    </source>
</evidence>
<feature type="transmembrane region" description="Helical" evidence="17">
    <location>
        <begin position="427"/>
        <end position="448"/>
    </location>
</feature>
<evidence type="ECO:0000256" key="6">
    <source>
        <dbReference type="ARBA" id="ARBA00022692"/>
    </source>
</evidence>
<evidence type="ECO:0000256" key="9">
    <source>
        <dbReference type="ARBA" id="ARBA00044637"/>
    </source>
</evidence>
<evidence type="ECO:0000256" key="14">
    <source>
        <dbReference type="ARBA" id="ARBA00044710"/>
    </source>
</evidence>
<evidence type="ECO:0000256" key="2">
    <source>
        <dbReference type="ARBA" id="ARBA00011738"/>
    </source>
</evidence>
<sequence>MGEASNSRFFVVDKYESAPDLQLVVPKNGPFFSHKHASKPRRASTTSMYNKEYHRLYQELPYLALVGMPRKSIQQRRSRYQVVRARPVREEVPSELGAGQVYTIEDDEDEDDGGGAFTAQLAIASVLAMQGTFQIGYNSAVVNGCDGVVFPGHSDLEWSVVVSIFCIGGLVGALAAGHLADKLGRRGALLQAAVAFVVAAAIMFFAPNVYVLMAGRLVVGLGAGAGSVLVPMYVGEVAPPQLRGVLGALSQLHLVTGILAANCLAIPLATETGWRWLFILTAAPALAQLLLCAWLPESPRLLLMHGRRDAAATALSVLRATDDVAEEIDAIVDASKREAAAGGGGGGGLLAALRRDPKVAYALTVGCGLHLAQQLSGVNAVFYYSTSFFEGVGLGDPRLGTIAVGAVNVAATVLAIWLMGAFGRRSLLLASSAGMLVSVLGVTAASVMGEHYEAGTAAHMAWSLASVAAIMGLVAFFGIGLGPIAWLMVAELFQAKVRSGAMAVAIFLNWSANFSVGLLYPSMAEAFGPYSWLPFAAVLAAAFVGVWAGVVETQDKTLEEVQEAIGHKVKNGFPPKCCGGGGDGDVNGNGNGASHTQSHTSLLPPHGKAGGYGAAALAPLSAVDSTGDP</sequence>
<dbReference type="GO" id="GO:0015149">
    <property type="term" value="F:hexose transmembrane transporter activity"/>
    <property type="evidence" value="ECO:0007669"/>
    <property type="project" value="TreeGrafter"/>
</dbReference>
<dbReference type="EMBL" id="JAFCMP010000014">
    <property type="protein sequence ID" value="KAG5191780.1"/>
    <property type="molecule type" value="Genomic_DNA"/>
</dbReference>
<comment type="catalytic activity">
    <reaction evidence="12">
        <text>D-mannose(out) = D-mannose(in)</text>
        <dbReference type="Rhea" id="RHEA:78391"/>
        <dbReference type="ChEBI" id="CHEBI:4208"/>
    </reaction>
    <physiologicalReaction direction="left-to-right" evidence="12">
        <dbReference type="Rhea" id="RHEA:78392"/>
    </physiologicalReaction>
</comment>
<evidence type="ECO:0000256" key="17">
    <source>
        <dbReference type="SAM" id="Phobius"/>
    </source>
</evidence>
<reference evidence="19" key="1">
    <citation type="submission" date="2021-02" db="EMBL/GenBank/DDBJ databases">
        <title>First Annotated Genome of the Yellow-green Alga Tribonema minus.</title>
        <authorList>
            <person name="Mahan K.M."/>
        </authorList>
    </citation>
    <scope>NUCLEOTIDE SEQUENCE</scope>
    <source>
        <strain evidence="19">UTEX B ZZ1240</strain>
    </source>
</reference>
<dbReference type="Gene3D" id="1.20.1250.20">
    <property type="entry name" value="MFS general substrate transporter like domains"/>
    <property type="match status" value="1"/>
</dbReference>
<dbReference type="PRINTS" id="PR00171">
    <property type="entry name" value="SUGRTRNSPORT"/>
</dbReference>
<dbReference type="PROSITE" id="PS50850">
    <property type="entry name" value="MFS"/>
    <property type="match status" value="1"/>
</dbReference>
<proteinExistence type="inferred from homology"/>
<comment type="subunit">
    <text evidence="2">Homodimer.</text>
</comment>
<evidence type="ECO:0000256" key="15">
    <source>
        <dbReference type="ARBA" id="ARBA00044780"/>
    </source>
</evidence>
<evidence type="ECO:0000256" key="4">
    <source>
        <dbReference type="ARBA" id="ARBA00022475"/>
    </source>
</evidence>
<keyword evidence="20" id="KW-1185">Reference proteome</keyword>
<evidence type="ECO:0000256" key="12">
    <source>
        <dbReference type="ARBA" id="ARBA00044662"/>
    </source>
</evidence>
<comment type="similarity">
    <text evidence="16">Belongs to the major facilitator superfamily. Sugar transporter (TC 2.A.1.1) family.</text>
</comment>
<comment type="subcellular location">
    <subcellularLocation>
        <location evidence="1">Cell membrane</location>
        <topology evidence="1">Multi-pass membrane protein</topology>
    </subcellularLocation>
</comment>
<dbReference type="InterPro" id="IPR045263">
    <property type="entry name" value="GLUT"/>
</dbReference>
<feature type="domain" description="Major facilitator superfamily (MFS) profile" evidence="18">
    <location>
        <begin position="117"/>
        <end position="554"/>
    </location>
</feature>
<keyword evidence="8 17" id="KW-0472">Membrane</keyword>
<keyword evidence="7 17" id="KW-1133">Transmembrane helix</keyword>
<feature type="transmembrane region" description="Helical" evidence="17">
    <location>
        <begin position="501"/>
        <end position="520"/>
    </location>
</feature>
<dbReference type="Proteomes" id="UP000664859">
    <property type="component" value="Unassembled WGS sequence"/>
</dbReference>
<evidence type="ECO:0000259" key="18">
    <source>
        <dbReference type="PROSITE" id="PS50850"/>
    </source>
</evidence>
<organism evidence="19 20">
    <name type="scientific">Tribonema minus</name>
    <dbReference type="NCBI Taxonomy" id="303371"/>
    <lineage>
        <taxon>Eukaryota</taxon>
        <taxon>Sar</taxon>
        <taxon>Stramenopiles</taxon>
        <taxon>Ochrophyta</taxon>
        <taxon>PX clade</taxon>
        <taxon>Xanthophyceae</taxon>
        <taxon>Tribonematales</taxon>
        <taxon>Tribonemataceae</taxon>
        <taxon>Tribonema</taxon>
    </lineage>
</organism>
<dbReference type="SUPFAM" id="SSF103473">
    <property type="entry name" value="MFS general substrate transporter"/>
    <property type="match status" value="1"/>
</dbReference>